<comment type="caution">
    <text evidence="1">The sequence shown here is derived from an EMBL/GenBank/DDBJ whole genome shotgun (WGS) entry which is preliminary data.</text>
</comment>
<reference evidence="1 2" key="1">
    <citation type="submission" date="2015-11" db="EMBL/GenBank/DDBJ databases">
        <title>Genomic analysis of 38 Legionella species identifies large and diverse effector repertoires.</title>
        <authorList>
            <person name="Burstein D."/>
            <person name="Amaro F."/>
            <person name="Zusman T."/>
            <person name="Lifshitz Z."/>
            <person name="Cohen O."/>
            <person name="Gilbert J.A."/>
            <person name="Pupko T."/>
            <person name="Shuman H.A."/>
            <person name="Segal G."/>
        </authorList>
    </citation>
    <scope>NUCLEOTIDE SEQUENCE [LARGE SCALE GENOMIC DNA]</scope>
    <source>
        <strain evidence="1 2">BL-540</strain>
    </source>
</reference>
<dbReference type="Proteomes" id="UP000055035">
    <property type="component" value="Unassembled WGS sequence"/>
</dbReference>
<dbReference type="RefSeq" id="WP_058471509.1">
    <property type="nucleotide sequence ID" value="NZ_CAAAIC010000001.1"/>
</dbReference>
<dbReference type="EMBL" id="LNYJ01000011">
    <property type="protein sequence ID" value="KTD17786.1"/>
    <property type="molecule type" value="Genomic_DNA"/>
</dbReference>
<proteinExistence type="predicted"/>
<evidence type="ECO:0000313" key="1">
    <source>
        <dbReference type="EMBL" id="KTD17786.1"/>
    </source>
</evidence>
<dbReference type="AlphaFoldDB" id="A0A0W0VCF3"/>
<evidence type="ECO:0000313" key="2">
    <source>
        <dbReference type="Proteomes" id="UP000055035"/>
    </source>
</evidence>
<gene>
    <name evidence="1" type="primary">arp</name>
    <name evidence="1" type="ORF">Ljor_2092</name>
</gene>
<accession>A0A0W0VCF3</accession>
<protein>
    <submittedName>
        <fullName evidence="1">Ankyrin repeat protein</fullName>
    </submittedName>
</protein>
<sequence>MPLYKLINKRLRQAGLLYPEEQLQEFDIIEYMVLESVGALHPLQGKALKCVFRPGHTSNMVFEDGKKRSSLEFGLWDCEPSTSNPELIQIANIVRAIEDKYPNSSSDDEHRFYNIYKTIYAVIITDEDIEKAITSSSLFAAAGDLSEFNLESLLLLRLKLNLYKITDERLSILVDRLADEVSSHLTAHFDENAIQKALPQAEEQFQAMLAISEEERKFNRLLTRLNYKLHALIDKGREAYDNGMQNEDYDPSYSKVADIAQLLRSTLIEARDQFFNNPVSQTSFKQFKQTCLDAIENSKDEFAKFRGWAKWYNELNPVLKALLLCLKGMAGIIAGLTVIPAVCTEIYSTRGYIGTFFNNKTESYRTLNVFAESLCAAGGILDGLEENIPSMEKTI</sequence>
<organism evidence="1 2">
    <name type="scientific">Legionella jordanis</name>
    <dbReference type="NCBI Taxonomy" id="456"/>
    <lineage>
        <taxon>Bacteria</taxon>
        <taxon>Pseudomonadati</taxon>
        <taxon>Pseudomonadota</taxon>
        <taxon>Gammaproteobacteria</taxon>
        <taxon>Legionellales</taxon>
        <taxon>Legionellaceae</taxon>
        <taxon>Legionella</taxon>
    </lineage>
</organism>
<keyword evidence="2" id="KW-1185">Reference proteome</keyword>
<dbReference type="PATRIC" id="fig|456.5.peg.2246"/>
<name>A0A0W0VCF3_9GAMM</name>